<dbReference type="SUPFAM" id="SSF50129">
    <property type="entry name" value="GroES-like"/>
    <property type="match status" value="1"/>
</dbReference>
<keyword evidence="3" id="KW-1185">Reference proteome</keyword>
<dbReference type="InterPro" id="IPR013149">
    <property type="entry name" value="ADH-like_C"/>
</dbReference>
<gene>
    <name evidence="2" type="ORF">CERSUDRAFT_85661</name>
</gene>
<evidence type="ECO:0000313" key="2">
    <source>
        <dbReference type="EMBL" id="EMD34894.1"/>
    </source>
</evidence>
<organism evidence="2 3">
    <name type="scientific">Ceriporiopsis subvermispora (strain B)</name>
    <name type="common">White-rot fungus</name>
    <name type="synonym">Gelatoporia subvermispora</name>
    <dbReference type="NCBI Taxonomy" id="914234"/>
    <lineage>
        <taxon>Eukaryota</taxon>
        <taxon>Fungi</taxon>
        <taxon>Dikarya</taxon>
        <taxon>Basidiomycota</taxon>
        <taxon>Agaricomycotina</taxon>
        <taxon>Agaricomycetes</taxon>
        <taxon>Polyporales</taxon>
        <taxon>Gelatoporiaceae</taxon>
        <taxon>Gelatoporia</taxon>
    </lineage>
</organism>
<dbReference type="PANTHER" id="PTHR45033">
    <property type="match status" value="1"/>
</dbReference>
<dbReference type="Gene3D" id="3.90.180.10">
    <property type="entry name" value="Medium-chain alcohol dehydrogenases, catalytic domain"/>
    <property type="match status" value="1"/>
</dbReference>
<dbReference type="Pfam" id="PF00107">
    <property type="entry name" value="ADH_zinc_N"/>
    <property type="match status" value="1"/>
</dbReference>
<dbReference type="GO" id="GO:0016491">
    <property type="term" value="F:oxidoreductase activity"/>
    <property type="evidence" value="ECO:0007669"/>
    <property type="project" value="InterPro"/>
</dbReference>
<dbReference type="STRING" id="914234.M2PG06"/>
<dbReference type="InterPro" id="IPR013154">
    <property type="entry name" value="ADH-like_N"/>
</dbReference>
<accession>M2PG06</accession>
<dbReference type="InterPro" id="IPR036291">
    <property type="entry name" value="NAD(P)-bd_dom_sf"/>
</dbReference>
<dbReference type="SMART" id="SM00829">
    <property type="entry name" value="PKS_ER"/>
    <property type="match status" value="1"/>
</dbReference>
<dbReference type="SUPFAM" id="SSF51735">
    <property type="entry name" value="NAD(P)-binding Rossmann-fold domains"/>
    <property type="match status" value="1"/>
</dbReference>
<dbReference type="PANTHER" id="PTHR45033:SF2">
    <property type="entry name" value="ZINC-TYPE ALCOHOL DEHYDROGENASE-LIKE PROTEIN C1773.06C"/>
    <property type="match status" value="1"/>
</dbReference>
<sequence>MTGSTIPATMREYRFPKFTGFGDLTLQDASVPTPGANEVLVKIHAASLNFRDLAVAKGRYALGLKSDLVPLSDMAGEVISVGVDVHKFAPGVRVTANFFPDHVFGETSKAKRDKALGGSVDGVLREYAVFAEHSLVEIPEHLSYEEAATLPCAAVTAYSALLGPVPIKGGDTVLVLGTGGVSIFALQIAVASGATVIATSSSDEKLQIAKKLGAKHLINYNTTPEWDEEVLNITKGEGVDHVIEIGGAGTMLRSVNAARYAGWIHDIGLVAPVEPGTNPSALPLAVLRKSVCLRGISVGSRTQFEALNRLISASGLRPVVDRVFAFEDARAAYEYLDSQKHVGKVVIKVSKNNGSRL</sequence>
<proteinExistence type="predicted"/>
<evidence type="ECO:0000313" key="3">
    <source>
        <dbReference type="Proteomes" id="UP000016930"/>
    </source>
</evidence>
<dbReference type="EMBL" id="KB445801">
    <property type="protein sequence ID" value="EMD34894.1"/>
    <property type="molecule type" value="Genomic_DNA"/>
</dbReference>
<dbReference type="InterPro" id="IPR020843">
    <property type="entry name" value="ER"/>
</dbReference>
<dbReference type="InterPro" id="IPR052711">
    <property type="entry name" value="Zinc_ADH-like"/>
</dbReference>
<evidence type="ECO:0000259" key="1">
    <source>
        <dbReference type="SMART" id="SM00829"/>
    </source>
</evidence>
<dbReference type="InterPro" id="IPR011032">
    <property type="entry name" value="GroES-like_sf"/>
</dbReference>
<protein>
    <recommendedName>
        <fullName evidence="1">Enoyl reductase (ER) domain-containing protein</fullName>
    </recommendedName>
</protein>
<feature type="domain" description="Enoyl reductase (ER)" evidence="1">
    <location>
        <begin position="20"/>
        <end position="347"/>
    </location>
</feature>
<dbReference type="AlphaFoldDB" id="M2PG06"/>
<dbReference type="Proteomes" id="UP000016930">
    <property type="component" value="Unassembled WGS sequence"/>
</dbReference>
<dbReference type="HOGENOM" id="CLU_026673_3_4_1"/>
<dbReference type="OrthoDB" id="9930022at2759"/>
<dbReference type="CDD" id="cd08276">
    <property type="entry name" value="MDR7"/>
    <property type="match status" value="1"/>
</dbReference>
<name>M2PG06_CERS8</name>
<dbReference type="Gene3D" id="3.40.50.720">
    <property type="entry name" value="NAD(P)-binding Rossmann-like Domain"/>
    <property type="match status" value="1"/>
</dbReference>
<dbReference type="Pfam" id="PF08240">
    <property type="entry name" value="ADH_N"/>
    <property type="match status" value="1"/>
</dbReference>
<reference evidence="2 3" key="1">
    <citation type="journal article" date="2012" name="Proc. Natl. Acad. Sci. U.S.A.">
        <title>Comparative genomics of Ceriporiopsis subvermispora and Phanerochaete chrysosporium provide insight into selective ligninolysis.</title>
        <authorList>
            <person name="Fernandez-Fueyo E."/>
            <person name="Ruiz-Duenas F.J."/>
            <person name="Ferreira P."/>
            <person name="Floudas D."/>
            <person name="Hibbett D.S."/>
            <person name="Canessa P."/>
            <person name="Larrondo L.F."/>
            <person name="James T.Y."/>
            <person name="Seelenfreund D."/>
            <person name="Lobos S."/>
            <person name="Polanco R."/>
            <person name="Tello M."/>
            <person name="Honda Y."/>
            <person name="Watanabe T."/>
            <person name="Watanabe T."/>
            <person name="Ryu J.S."/>
            <person name="Kubicek C.P."/>
            <person name="Schmoll M."/>
            <person name="Gaskell J."/>
            <person name="Hammel K.E."/>
            <person name="St John F.J."/>
            <person name="Vanden Wymelenberg A."/>
            <person name="Sabat G."/>
            <person name="Splinter BonDurant S."/>
            <person name="Syed K."/>
            <person name="Yadav J.S."/>
            <person name="Doddapaneni H."/>
            <person name="Subramanian V."/>
            <person name="Lavin J.L."/>
            <person name="Oguiza J.A."/>
            <person name="Perez G."/>
            <person name="Pisabarro A.G."/>
            <person name="Ramirez L."/>
            <person name="Santoyo F."/>
            <person name="Master E."/>
            <person name="Coutinho P.M."/>
            <person name="Henrissat B."/>
            <person name="Lombard V."/>
            <person name="Magnuson J.K."/>
            <person name="Kuees U."/>
            <person name="Hori C."/>
            <person name="Igarashi K."/>
            <person name="Samejima M."/>
            <person name="Held B.W."/>
            <person name="Barry K.W."/>
            <person name="LaButti K.M."/>
            <person name="Lapidus A."/>
            <person name="Lindquist E.A."/>
            <person name="Lucas S.M."/>
            <person name="Riley R."/>
            <person name="Salamov A.A."/>
            <person name="Hoffmeister D."/>
            <person name="Schwenk D."/>
            <person name="Hadar Y."/>
            <person name="Yarden O."/>
            <person name="de Vries R.P."/>
            <person name="Wiebenga A."/>
            <person name="Stenlid J."/>
            <person name="Eastwood D."/>
            <person name="Grigoriev I.V."/>
            <person name="Berka R.M."/>
            <person name="Blanchette R.A."/>
            <person name="Kersten P."/>
            <person name="Martinez A.T."/>
            <person name="Vicuna R."/>
            <person name="Cullen D."/>
        </authorList>
    </citation>
    <scope>NUCLEOTIDE SEQUENCE [LARGE SCALE GENOMIC DNA]</scope>
    <source>
        <strain evidence="2 3">B</strain>
    </source>
</reference>